<dbReference type="PANTHER" id="PTHR11685">
    <property type="entry name" value="RBR FAMILY RING FINGER AND IBR DOMAIN-CONTAINING"/>
    <property type="match status" value="1"/>
</dbReference>
<keyword evidence="5" id="KW-0677">Repeat</keyword>
<evidence type="ECO:0000256" key="1">
    <source>
        <dbReference type="ARBA" id="ARBA00001798"/>
    </source>
</evidence>
<keyword evidence="7" id="KW-0833">Ubl conjugation pathway</keyword>
<comment type="catalytic activity">
    <reaction evidence="1">
        <text>[E2 ubiquitin-conjugating enzyme]-S-ubiquitinyl-L-cysteine + [acceptor protein]-L-lysine = [E2 ubiquitin-conjugating enzyme]-L-cysteine + [acceptor protein]-N(6)-ubiquitinyl-L-lysine.</text>
        <dbReference type="EC" id="2.3.2.31"/>
    </reaction>
</comment>
<dbReference type="Pfam" id="PF22191">
    <property type="entry name" value="IBR_1"/>
    <property type="match status" value="1"/>
</dbReference>
<reference evidence="13" key="1">
    <citation type="journal article" date="2023" name="Mol. Phylogenet. Evol.">
        <title>Genome-scale phylogeny and comparative genomics of the fungal order Sordariales.</title>
        <authorList>
            <person name="Hensen N."/>
            <person name="Bonometti L."/>
            <person name="Westerberg I."/>
            <person name="Brannstrom I.O."/>
            <person name="Guillou S."/>
            <person name="Cros-Aarteil S."/>
            <person name="Calhoun S."/>
            <person name="Haridas S."/>
            <person name="Kuo A."/>
            <person name="Mondo S."/>
            <person name="Pangilinan J."/>
            <person name="Riley R."/>
            <person name="LaButti K."/>
            <person name="Andreopoulos B."/>
            <person name="Lipzen A."/>
            <person name="Chen C."/>
            <person name="Yan M."/>
            <person name="Daum C."/>
            <person name="Ng V."/>
            <person name="Clum A."/>
            <person name="Steindorff A."/>
            <person name="Ohm R.A."/>
            <person name="Martin F."/>
            <person name="Silar P."/>
            <person name="Natvig D.O."/>
            <person name="Lalanne C."/>
            <person name="Gautier V."/>
            <person name="Ament-Velasquez S.L."/>
            <person name="Kruys A."/>
            <person name="Hutchinson M.I."/>
            <person name="Powell A.J."/>
            <person name="Barry K."/>
            <person name="Miller A.N."/>
            <person name="Grigoriev I.V."/>
            <person name="Debuchy R."/>
            <person name="Gladieux P."/>
            <person name="Hiltunen Thoren M."/>
            <person name="Johannesson H."/>
        </authorList>
    </citation>
    <scope>NUCLEOTIDE SEQUENCE [LARGE SCALE GENOMIC DNA]</scope>
    <source>
        <strain evidence="13">CBS 284.82</strain>
    </source>
</reference>
<evidence type="ECO:0000256" key="8">
    <source>
        <dbReference type="ARBA" id="ARBA00022833"/>
    </source>
</evidence>
<dbReference type="SMART" id="SM00647">
    <property type="entry name" value="IBR"/>
    <property type="match status" value="2"/>
</dbReference>
<accession>A0AAN6SML7</accession>
<dbReference type="GO" id="GO:0008270">
    <property type="term" value="F:zinc ion binding"/>
    <property type="evidence" value="ECO:0007669"/>
    <property type="project" value="UniProtKB-KW"/>
</dbReference>
<keyword evidence="6" id="KW-0863">Zinc-finger</keyword>
<evidence type="ECO:0000256" key="7">
    <source>
        <dbReference type="ARBA" id="ARBA00022786"/>
    </source>
</evidence>
<keyword evidence="8" id="KW-0862">Zinc</keyword>
<feature type="coiled-coil region" evidence="9">
    <location>
        <begin position="156"/>
        <end position="232"/>
    </location>
</feature>
<evidence type="ECO:0000259" key="11">
    <source>
        <dbReference type="PROSITE" id="PS51873"/>
    </source>
</evidence>
<dbReference type="AlphaFoldDB" id="A0AAN6SML7"/>
<dbReference type="GO" id="GO:0016567">
    <property type="term" value="P:protein ubiquitination"/>
    <property type="evidence" value="ECO:0007669"/>
    <property type="project" value="InterPro"/>
</dbReference>
<evidence type="ECO:0000256" key="6">
    <source>
        <dbReference type="ARBA" id="ARBA00022771"/>
    </source>
</evidence>
<name>A0AAN6SML7_9PEZI</name>
<proteinExistence type="predicted"/>
<evidence type="ECO:0000256" key="4">
    <source>
        <dbReference type="ARBA" id="ARBA00022723"/>
    </source>
</evidence>
<dbReference type="Gene3D" id="3.30.40.10">
    <property type="entry name" value="Zinc/RING finger domain, C3HC4 (zinc finger)"/>
    <property type="match status" value="1"/>
</dbReference>
<dbReference type="Pfam" id="PF01485">
    <property type="entry name" value="IBR"/>
    <property type="match status" value="1"/>
</dbReference>
<feature type="domain" description="RING-type" evidence="11">
    <location>
        <begin position="500"/>
        <end position="749"/>
    </location>
</feature>
<dbReference type="InterPro" id="IPR044066">
    <property type="entry name" value="TRIAD_supradom"/>
</dbReference>
<dbReference type="Gene3D" id="1.20.120.1750">
    <property type="match status" value="1"/>
</dbReference>
<dbReference type="PROSITE" id="PS51873">
    <property type="entry name" value="TRIAD"/>
    <property type="match status" value="1"/>
</dbReference>
<dbReference type="GO" id="GO:0061630">
    <property type="term" value="F:ubiquitin protein ligase activity"/>
    <property type="evidence" value="ECO:0007669"/>
    <property type="project" value="UniProtKB-EC"/>
</dbReference>
<protein>
    <recommendedName>
        <fullName evidence="2">RBR-type E3 ubiquitin transferase</fullName>
        <ecNumber evidence="2">2.3.2.31</ecNumber>
    </recommendedName>
</protein>
<evidence type="ECO:0000256" key="5">
    <source>
        <dbReference type="ARBA" id="ARBA00022737"/>
    </source>
</evidence>
<dbReference type="EC" id="2.3.2.31" evidence="2"/>
<feature type="region of interest" description="Disordered" evidence="10">
    <location>
        <begin position="10"/>
        <end position="32"/>
    </location>
</feature>
<evidence type="ECO:0000313" key="13">
    <source>
        <dbReference type="Proteomes" id="UP001303115"/>
    </source>
</evidence>
<comment type="caution">
    <text evidence="12">The sequence shown here is derived from an EMBL/GenBank/DDBJ whole genome shotgun (WGS) entry which is preliminary data.</text>
</comment>
<dbReference type="SMART" id="SM00184">
    <property type="entry name" value="RING"/>
    <property type="match status" value="3"/>
</dbReference>
<dbReference type="InterPro" id="IPR013083">
    <property type="entry name" value="Znf_RING/FYVE/PHD"/>
</dbReference>
<dbReference type="EMBL" id="MU854572">
    <property type="protein sequence ID" value="KAK4032833.1"/>
    <property type="molecule type" value="Genomic_DNA"/>
</dbReference>
<keyword evidence="13" id="KW-1185">Reference proteome</keyword>
<evidence type="ECO:0000256" key="3">
    <source>
        <dbReference type="ARBA" id="ARBA00022679"/>
    </source>
</evidence>
<keyword evidence="9" id="KW-0175">Coiled coil</keyword>
<dbReference type="SUPFAM" id="SSF57850">
    <property type="entry name" value="RING/U-box"/>
    <property type="match status" value="3"/>
</dbReference>
<dbReference type="Proteomes" id="UP001303115">
    <property type="component" value="Unassembled WGS sequence"/>
</dbReference>
<keyword evidence="4" id="KW-0479">Metal-binding</keyword>
<dbReference type="InterPro" id="IPR002867">
    <property type="entry name" value="IBR_dom"/>
</dbReference>
<dbReference type="CDD" id="cd20335">
    <property type="entry name" value="BRcat_RBR"/>
    <property type="match status" value="1"/>
</dbReference>
<organism evidence="12 13">
    <name type="scientific">Parachaetomium inaequale</name>
    <dbReference type="NCBI Taxonomy" id="2588326"/>
    <lineage>
        <taxon>Eukaryota</taxon>
        <taxon>Fungi</taxon>
        <taxon>Dikarya</taxon>
        <taxon>Ascomycota</taxon>
        <taxon>Pezizomycotina</taxon>
        <taxon>Sordariomycetes</taxon>
        <taxon>Sordariomycetidae</taxon>
        <taxon>Sordariales</taxon>
        <taxon>Chaetomiaceae</taxon>
        <taxon>Parachaetomium</taxon>
    </lineage>
</organism>
<evidence type="ECO:0000256" key="2">
    <source>
        <dbReference type="ARBA" id="ARBA00012251"/>
    </source>
</evidence>
<gene>
    <name evidence="12" type="ORF">C8A01DRAFT_50465</name>
</gene>
<sequence>MSRLRRSIASLLHGKKPADTSMSGALPPVPELPTSITLNEDYEFVDEQALQQAFVESLHERNRTLEWERDAEKLARQMVEESLRAKMAEVDGLLLKVQAGPAEENRERIRRLELSIHDIGDKKRVERDVEERVLQVGELEARLNEYQIGSSAKAAAEEHMARVVKLQKEKSQVEKRVKVLQADEVHFGAEWEERARELKKVRLQNRELRGLVAALNQEVKNAEAQMREIKASRVLDASLTPRIMVVSKLLREHTREGVHGSDDAFLQSCSPRLLTNQNLDIQLNTNQAKVLMEDLAVGELIIIACDVCLLPRLASKPGVARPRLRVDEFIGRSRHTSCCSKSVCRQCFLQSLDKALEVDWWVNLGVTDWLRCPVSSCEASLNIGHNAGLETLLHQLGGEDTARHLEMYERAEAFRAALSRHLPDFSNEALLAAACLQNHLVTIGRMHNFFDPMFTNRIPDETGRVPSFNPGKIRAVSVDQDGDNSIDVPLFISFLRRQEPPKSCIVCTENLFDIHTGSAEEWLELCEGLHGTWMWGILLFPIKLELECRHTIDFCTACLRSHLKAQLEQHGRGASGRLSCPSADCGRKLSYQEIQLYGERDTFTQYDKYLQLDALNHLPNFRWCLRPGCSSGQLYDDDDRPMDPHMYCDECRFEMCFVHSVPWHAGQTCAQYDSVRAHGDPEFQQTQDWIKNNTKPCPGCKENIQKGEYCFHMTCTRCRYEFCWECLADWKLIAPENTTYNLEAHKRGCPFRTNEVTPTQISGTNLQEALRRRRRNGG</sequence>
<evidence type="ECO:0000313" key="12">
    <source>
        <dbReference type="EMBL" id="KAK4032833.1"/>
    </source>
</evidence>
<evidence type="ECO:0000256" key="10">
    <source>
        <dbReference type="SAM" id="MobiDB-lite"/>
    </source>
</evidence>
<dbReference type="InterPro" id="IPR001841">
    <property type="entry name" value="Znf_RING"/>
</dbReference>
<evidence type="ECO:0000256" key="9">
    <source>
        <dbReference type="SAM" id="Coils"/>
    </source>
</evidence>
<keyword evidence="3" id="KW-0808">Transferase</keyword>
<dbReference type="InterPro" id="IPR031127">
    <property type="entry name" value="E3_UB_ligase_RBR"/>
</dbReference>